<accession>A0A4Y2HLM5</accession>
<keyword evidence="2" id="KW-1185">Reference proteome</keyword>
<sequence>MLKVVMSPRASLRLIWHIKLETYYSQHFEYDFFWLLDVKKENKRTLDELLLYQATIVHVDSTNKKAANDKLWSCIDTYQRMVSRPSSILLITGDTELSTLLHFTKHIYGLNTILIYPEPRKRCLATFANHCVSIGKLAEDILNRKEGKRRNDDVLIDDFLSLDSEAETSEILTELNILDSVKNKNNTAMNCDEDEDGNDHDEEIKKPSYAKII</sequence>
<proteinExistence type="predicted"/>
<evidence type="ECO:0000313" key="1">
    <source>
        <dbReference type="EMBL" id="GBM66266.1"/>
    </source>
</evidence>
<evidence type="ECO:0008006" key="3">
    <source>
        <dbReference type="Google" id="ProtNLM"/>
    </source>
</evidence>
<gene>
    <name evidence="1" type="ORF">AVEN_35544_1</name>
</gene>
<dbReference type="OrthoDB" id="2425841at2759"/>
<comment type="caution">
    <text evidence="1">The sequence shown here is derived from an EMBL/GenBank/DDBJ whole genome shotgun (WGS) entry which is preliminary data.</text>
</comment>
<evidence type="ECO:0000313" key="2">
    <source>
        <dbReference type="Proteomes" id="UP000499080"/>
    </source>
</evidence>
<dbReference type="AlphaFoldDB" id="A0A4Y2HLM5"/>
<name>A0A4Y2HLM5_ARAVE</name>
<organism evidence="1 2">
    <name type="scientific">Araneus ventricosus</name>
    <name type="common">Orbweaver spider</name>
    <name type="synonym">Epeira ventricosa</name>
    <dbReference type="NCBI Taxonomy" id="182803"/>
    <lineage>
        <taxon>Eukaryota</taxon>
        <taxon>Metazoa</taxon>
        <taxon>Ecdysozoa</taxon>
        <taxon>Arthropoda</taxon>
        <taxon>Chelicerata</taxon>
        <taxon>Arachnida</taxon>
        <taxon>Araneae</taxon>
        <taxon>Araneomorphae</taxon>
        <taxon>Entelegynae</taxon>
        <taxon>Araneoidea</taxon>
        <taxon>Araneidae</taxon>
        <taxon>Araneus</taxon>
    </lineage>
</organism>
<reference evidence="1 2" key="1">
    <citation type="journal article" date="2019" name="Sci. Rep.">
        <title>Orb-weaving spider Araneus ventricosus genome elucidates the spidroin gene catalogue.</title>
        <authorList>
            <person name="Kono N."/>
            <person name="Nakamura H."/>
            <person name="Ohtoshi R."/>
            <person name="Moran D.A.P."/>
            <person name="Shinohara A."/>
            <person name="Yoshida Y."/>
            <person name="Fujiwara M."/>
            <person name="Mori M."/>
            <person name="Tomita M."/>
            <person name="Arakawa K."/>
        </authorList>
    </citation>
    <scope>NUCLEOTIDE SEQUENCE [LARGE SCALE GENOMIC DNA]</scope>
</reference>
<dbReference type="Proteomes" id="UP000499080">
    <property type="component" value="Unassembled WGS sequence"/>
</dbReference>
<dbReference type="EMBL" id="BGPR01002014">
    <property type="protein sequence ID" value="GBM66266.1"/>
    <property type="molecule type" value="Genomic_DNA"/>
</dbReference>
<protein>
    <recommendedName>
        <fullName evidence="3">NYN domain-containing protein</fullName>
    </recommendedName>
</protein>